<protein>
    <submittedName>
        <fullName evidence="1">Uncharacterized protein</fullName>
    </submittedName>
</protein>
<gene>
    <name evidence="1" type="ORF">YBN1229_v1_0073</name>
</gene>
<reference evidence="2" key="1">
    <citation type="submission" date="2015-02" db="EMBL/GenBank/DDBJ databases">
        <authorList>
            <person name="Chooi Y.-H."/>
        </authorList>
    </citation>
    <scope>NUCLEOTIDE SEQUENCE [LARGE SCALE GENOMIC DNA]</scope>
    <source>
        <strain evidence="2">strain Y</strain>
    </source>
</reference>
<dbReference type="AlphaFoldDB" id="A0A0D6J9D1"/>
<dbReference type="KEGG" id="fil:BN1229_v1_0071"/>
<dbReference type="Proteomes" id="UP000033187">
    <property type="component" value="Chromosome 1"/>
</dbReference>
<keyword evidence="2" id="KW-1185">Reference proteome</keyword>
<sequence length="68" mass="8241">MLPFGRPWLGLGRGTFTKMEWPMLTRLHPRLVPLRFVSRVFQIHPRHLEFDWLLLLWRLKPHYPPSPA</sequence>
<dbReference type="KEGG" id="fiy:BN1229_v1_0073"/>
<organism evidence="1 2">
    <name type="scientific">Candidatus Filomicrobium marinum</name>
    <dbReference type="NCBI Taxonomy" id="1608628"/>
    <lineage>
        <taxon>Bacteria</taxon>
        <taxon>Pseudomonadati</taxon>
        <taxon>Pseudomonadota</taxon>
        <taxon>Alphaproteobacteria</taxon>
        <taxon>Hyphomicrobiales</taxon>
        <taxon>Hyphomicrobiaceae</taxon>
        <taxon>Filomicrobium</taxon>
    </lineage>
</organism>
<evidence type="ECO:0000313" key="2">
    <source>
        <dbReference type="Proteomes" id="UP000033187"/>
    </source>
</evidence>
<evidence type="ECO:0000313" key="1">
    <source>
        <dbReference type="EMBL" id="CPR14798.1"/>
    </source>
</evidence>
<dbReference type="EMBL" id="LN829119">
    <property type="protein sequence ID" value="CPR14798.1"/>
    <property type="molecule type" value="Genomic_DNA"/>
</dbReference>
<proteinExistence type="predicted"/>
<accession>A0A0D6J9D1</accession>
<name>A0A0D6J9D1_9HYPH</name>